<keyword evidence="2" id="KW-1185">Reference proteome</keyword>
<evidence type="ECO:0008006" key="3">
    <source>
        <dbReference type="Google" id="ProtNLM"/>
    </source>
</evidence>
<dbReference type="Proteomes" id="UP000077667">
    <property type="component" value="Chromosome"/>
</dbReference>
<dbReference type="KEGG" id="nia:A8C56_13315"/>
<dbReference type="OrthoDB" id="657186at2"/>
<dbReference type="RefSeq" id="WP_067756880.1">
    <property type="nucleotide sequence ID" value="NZ_CP015772.1"/>
</dbReference>
<sequence>MAEQDRIAFKKYTKTCLVLLLALAGSCGISKNFPEKFYAQNESRLVGIKTDFQKLHAAHPFSVLFEERTFSNISFEFIEDSIKYIYHFNINGPAFKDSLIAHHYDPAAVIQLINDMRSIQCTWIANIDYYENLQPRKLVQMTVRNKALNSRIKGESYCTLVFFELPQPFNDKGVFLDRSDKKRRRQINGHILRKVNDRVGYAITKQYR</sequence>
<dbReference type="EMBL" id="CP015772">
    <property type="protein sequence ID" value="ANH81827.1"/>
    <property type="molecule type" value="Genomic_DNA"/>
</dbReference>
<evidence type="ECO:0000313" key="1">
    <source>
        <dbReference type="EMBL" id="ANH81827.1"/>
    </source>
</evidence>
<evidence type="ECO:0000313" key="2">
    <source>
        <dbReference type="Proteomes" id="UP000077667"/>
    </source>
</evidence>
<name>A0A1A9I2D8_9BACT</name>
<protein>
    <recommendedName>
        <fullName evidence="3">Lipoprotein</fullName>
    </recommendedName>
</protein>
<dbReference type="PROSITE" id="PS51257">
    <property type="entry name" value="PROKAR_LIPOPROTEIN"/>
    <property type="match status" value="1"/>
</dbReference>
<dbReference type="STRING" id="1176587.A8C56_13315"/>
<proteinExistence type="predicted"/>
<dbReference type="AlphaFoldDB" id="A0A1A9I2D8"/>
<organism evidence="1 2">
    <name type="scientific">Niabella ginsenosidivorans</name>
    <dbReference type="NCBI Taxonomy" id="1176587"/>
    <lineage>
        <taxon>Bacteria</taxon>
        <taxon>Pseudomonadati</taxon>
        <taxon>Bacteroidota</taxon>
        <taxon>Chitinophagia</taxon>
        <taxon>Chitinophagales</taxon>
        <taxon>Chitinophagaceae</taxon>
        <taxon>Niabella</taxon>
    </lineage>
</organism>
<gene>
    <name evidence="1" type="ORF">A8C56_13315</name>
</gene>
<accession>A0A1A9I2D8</accession>
<reference evidence="1 2" key="1">
    <citation type="submission" date="2016-05" db="EMBL/GenBank/DDBJ databases">
        <title>Niabella ginsenosidivorans BS26 whole genome sequencing.</title>
        <authorList>
            <person name="Im W.T."/>
            <person name="Siddiqi M.Z."/>
        </authorList>
    </citation>
    <scope>NUCLEOTIDE SEQUENCE [LARGE SCALE GENOMIC DNA]</scope>
    <source>
        <strain evidence="1 2">BS26</strain>
    </source>
</reference>